<evidence type="ECO:0000256" key="1">
    <source>
        <dbReference type="ARBA" id="ARBA00004141"/>
    </source>
</evidence>
<dbReference type="Proteomes" id="UP000014760">
    <property type="component" value="Unassembled WGS sequence"/>
</dbReference>
<dbReference type="GO" id="GO:0016020">
    <property type="term" value="C:membrane"/>
    <property type="evidence" value="ECO:0007669"/>
    <property type="project" value="UniProtKB-SubCell"/>
</dbReference>
<dbReference type="EMBL" id="AMQN01002811">
    <property type="status" value="NOT_ANNOTATED_CDS"/>
    <property type="molecule type" value="Genomic_DNA"/>
</dbReference>
<accession>R7TFN9</accession>
<feature type="transmembrane region" description="Helical" evidence="5">
    <location>
        <begin position="142"/>
        <end position="161"/>
    </location>
</feature>
<keyword evidence="9" id="KW-1185">Reference proteome</keyword>
<dbReference type="EMBL" id="KB310082">
    <property type="protein sequence ID" value="ELT92564.1"/>
    <property type="molecule type" value="Genomic_DNA"/>
</dbReference>
<evidence type="ECO:0000313" key="9">
    <source>
        <dbReference type="Proteomes" id="UP000014760"/>
    </source>
</evidence>
<proteinExistence type="predicted"/>
<dbReference type="OrthoDB" id="10061042at2759"/>
<dbReference type="InterPro" id="IPR010432">
    <property type="entry name" value="RDD"/>
</dbReference>
<protein>
    <recommendedName>
        <fullName evidence="6">RDD domain-containing protein</fullName>
    </recommendedName>
</protein>
<dbReference type="PANTHER" id="PTHR13659">
    <property type="entry name" value="AUTOSOMAL HIGHLY CONSERVED PROTEIN"/>
    <property type="match status" value="1"/>
</dbReference>
<gene>
    <name evidence="7" type="ORF">CAPTEDRAFT_92599</name>
</gene>
<sequence>CAEFKIPVLWKRVMAEVIDFLILFFVKIAVTIMTIEYVGIVDLIEKYDFENLMNQNLDYNDAFAVTFELVAMEIINRIFICIFETLCLRRGIAGMVGGTTPGKRMMGLKVVSCIEVVSLGGNRVRVTPAQDIGFNNAFVRSVIKNFSLAFFFPVCFTVFFYQHSRAAYDIIASCIVVEATEEDVVRQQRRR</sequence>
<dbReference type="AlphaFoldDB" id="R7TFN9"/>
<evidence type="ECO:0000313" key="8">
    <source>
        <dbReference type="EnsemblMetazoa" id="CapteP92599"/>
    </source>
</evidence>
<evidence type="ECO:0000256" key="2">
    <source>
        <dbReference type="ARBA" id="ARBA00022692"/>
    </source>
</evidence>
<reference evidence="7 9" key="2">
    <citation type="journal article" date="2013" name="Nature">
        <title>Insights into bilaterian evolution from three spiralian genomes.</title>
        <authorList>
            <person name="Simakov O."/>
            <person name="Marletaz F."/>
            <person name="Cho S.J."/>
            <person name="Edsinger-Gonzales E."/>
            <person name="Havlak P."/>
            <person name="Hellsten U."/>
            <person name="Kuo D.H."/>
            <person name="Larsson T."/>
            <person name="Lv J."/>
            <person name="Arendt D."/>
            <person name="Savage R."/>
            <person name="Osoegawa K."/>
            <person name="de Jong P."/>
            <person name="Grimwood J."/>
            <person name="Chapman J.A."/>
            <person name="Shapiro H."/>
            <person name="Aerts A."/>
            <person name="Otillar R.P."/>
            <person name="Terry A.Y."/>
            <person name="Boore J.L."/>
            <person name="Grigoriev I.V."/>
            <person name="Lindberg D.R."/>
            <person name="Seaver E.C."/>
            <person name="Weisblat D.A."/>
            <person name="Putnam N.H."/>
            <person name="Rokhsar D.S."/>
        </authorList>
    </citation>
    <scope>NUCLEOTIDE SEQUENCE</scope>
    <source>
        <strain evidence="7 9">I ESC-2004</strain>
    </source>
</reference>
<dbReference type="EnsemblMetazoa" id="CapteT92599">
    <property type="protein sequence ID" value="CapteP92599"/>
    <property type="gene ID" value="CapteG92599"/>
</dbReference>
<dbReference type="FunCoup" id="R7TFN9">
    <property type="interactions" value="332"/>
</dbReference>
<dbReference type="STRING" id="283909.R7TFN9"/>
<feature type="non-terminal residue" evidence="7">
    <location>
        <position position="1"/>
    </location>
</feature>
<keyword evidence="4 5" id="KW-0472">Membrane</keyword>
<evidence type="ECO:0000313" key="7">
    <source>
        <dbReference type="EMBL" id="ELT92564.1"/>
    </source>
</evidence>
<evidence type="ECO:0000259" key="6">
    <source>
        <dbReference type="Pfam" id="PF06271"/>
    </source>
</evidence>
<dbReference type="HOGENOM" id="CLU_108295_0_0_1"/>
<feature type="domain" description="RDD" evidence="6">
    <location>
        <begin position="7"/>
        <end position="112"/>
    </location>
</feature>
<keyword evidence="2 5" id="KW-0812">Transmembrane</keyword>
<dbReference type="OMA" id="ICHSIVI"/>
<dbReference type="PANTHER" id="PTHR13659:SF5">
    <property type="entry name" value="PROTEIN FAM8A1"/>
    <property type="match status" value="1"/>
</dbReference>
<evidence type="ECO:0000256" key="4">
    <source>
        <dbReference type="ARBA" id="ARBA00023136"/>
    </source>
</evidence>
<feature type="transmembrane region" description="Helical" evidence="5">
    <location>
        <begin position="20"/>
        <end position="44"/>
    </location>
</feature>
<dbReference type="InterPro" id="IPR039871">
    <property type="entry name" value="FAM8A1"/>
</dbReference>
<organism evidence="7">
    <name type="scientific">Capitella teleta</name>
    <name type="common">Polychaete worm</name>
    <dbReference type="NCBI Taxonomy" id="283909"/>
    <lineage>
        <taxon>Eukaryota</taxon>
        <taxon>Metazoa</taxon>
        <taxon>Spiralia</taxon>
        <taxon>Lophotrochozoa</taxon>
        <taxon>Annelida</taxon>
        <taxon>Polychaeta</taxon>
        <taxon>Sedentaria</taxon>
        <taxon>Scolecida</taxon>
        <taxon>Capitellidae</taxon>
        <taxon>Capitella</taxon>
    </lineage>
</organism>
<reference evidence="9" key="1">
    <citation type="submission" date="2012-12" db="EMBL/GenBank/DDBJ databases">
        <authorList>
            <person name="Hellsten U."/>
            <person name="Grimwood J."/>
            <person name="Chapman J.A."/>
            <person name="Shapiro H."/>
            <person name="Aerts A."/>
            <person name="Otillar R.P."/>
            <person name="Terry A.Y."/>
            <person name="Boore J.L."/>
            <person name="Simakov O."/>
            <person name="Marletaz F."/>
            <person name="Cho S.-J."/>
            <person name="Edsinger-Gonzales E."/>
            <person name="Havlak P."/>
            <person name="Kuo D.-H."/>
            <person name="Larsson T."/>
            <person name="Lv J."/>
            <person name="Arendt D."/>
            <person name="Savage R."/>
            <person name="Osoegawa K."/>
            <person name="de Jong P."/>
            <person name="Lindberg D.R."/>
            <person name="Seaver E.C."/>
            <person name="Weisblat D.A."/>
            <person name="Putnam N.H."/>
            <person name="Grigoriev I.V."/>
            <person name="Rokhsar D.S."/>
        </authorList>
    </citation>
    <scope>NUCLEOTIDE SEQUENCE</scope>
    <source>
        <strain evidence="9">I ESC-2004</strain>
    </source>
</reference>
<comment type="subcellular location">
    <subcellularLocation>
        <location evidence="1">Membrane</location>
        <topology evidence="1">Multi-pass membrane protein</topology>
    </subcellularLocation>
</comment>
<reference evidence="8" key="3">
    <citation type="submission" date="2015-06" db="UniProtKB">
        <authorList>
            <consortium name="EnsemblMetazoa"/>
        </authorList>
    </citation>
    <scope>IDENTIFICATION</scope>
</reference>
<keyword evidence="3 5" id="KW-1133">Transmembrane helix</keyword>
<name>R7TFN9_CAPTE</name>
<dbReference type="Pfam" id="PF06271">
    <property type="entry name" value="RDD"/>
    <property type="match status" value="1"/>
</dbReference>
<evidence type="ECO:0000256" key="5">
    <source>
        <dbReference type="SAM" id="Phobius"/>
    </source>
</evidence>
<evidence type="ECO:0000256" key="3">
    <source>
        <dbReference type="ARBA" id="ARBA00022989"/>
    </source>
</evidence>